<dbReference type="OrthoDB" id="167578at2759"/>
<gene>
    <name evidence="1" type="ORF">APLA_LOCUS6066</name>
</gene>
<dbReference type="EMBL" id="CADEBD010000292">
    <property type="protein sequence ID" value="CAB3233221.1"/>
    <property type="molecule type" value="Genomic_DNA"/>
</dbReference>
<evidence type="ECO:0000313" key="1">
    <source>
        <dbReference type="EMBL" id="CAB3233221.1"/>
    </source>
</evidence>
<sequence length="78" mass="8886">MSTKIVHIYCDALRGTGMGGNFNSPGYCDSAKINHRSLLTSRKRTLCTHLHVSDWLEMEATVPPLWWLPCIRNRKRGS</sequence>
<protein>
    <submittedName>
        <fullName evidence="1">Uncharacterized protein</fullName>
    </submittedName>
</protein>
<proteinExistence type="predicted"/>
<comment type="caution">
    <text evidence="1">The sequence shown here is derived from an EMBL/GenBank/DDBJ whole genome shotgun (WGS) entry which is preliminary data.</text>
</comment>
<name>A0A8S0ZHH5_ARCPL</name>
<accession>A0A8S0ZHH5</accession>
<evidence type="ECO:0000313" key="2">
    <source>
        <dbReference type="Proteomes" id="UP000494256"/>
    </source>
</evidence>
<organism evidence="1 2">
    <name type="scientific">Arctia plantaginis</name>
    <name type="common">Wood tiger moth</name>
    <name type="synonym">Phalaena plantaginis</name>
    <dbReference type="NCBI Taxonomy" id="874455"/>
    <lineage>
        <taxon>Eukaryota</taxon>
        <taxon>Metazoa</taxon>
        <taxon>Ecdysozoa</taxon>
        <taxon>Arthropoda</taxon>
        <taxon>Hexapoda</taxon>
        <taxon>Insecta</taxon>
        <taxon>Pterygota</taxon>
        <taxon>Neoptera</taxon>
        <taxon>Endopterygota</taxon>
        <taxon>Lepidoptera</taxon>
        <taxon>Glossata</taxon>
        <taxon>Ditrysia</taxon>
        <taxon>Noctuoidea</taxon>
        <taxon>Erebidae</taxon>
        <taxon>Arctiinae</taxon>
        <taxon>Arctia</taxon>
    </lineage>
</organism>
<dbReference type="Proteomes" id="UP000494256">
    <property type="component" value="Unassembled WGS sequence"/>
</dbReference>
<dbReference type="AlphaFoldDB" id="A0A8S0ZHH5"/>
<reference evidence="1 2" key="1">
    <citation type="submission" date="2020-04" db="EMBL/GenBank/DDBJ databases">
        <authorList>
            <person name="Wallbank WR R."/>
            <person name="Pardo Diaz C."/>
            <person name="Kozak K."/>
            <person name="Martin S."/>
            <person name="Jiggins C."/>
            <person name="Moest M."/>
            <person name="Warren A I."/>
            <person name="Byers J.R.P. K."/>
            <person name="Montejo-Kovacevich G."/>
            <person name="Yen C E."/>
        </authorList>
    </citation>
    <scope>NUCLEOTIDE SEQUENCE [LARGE SCALE GENOMIC DNA]</scope>
</reference>